<evidence type="ECO:0000256" key="1">
    <source>
        <dbReference type="ARBA" id="ARBA00022491"/>
    </source>
</evidence>
<feature type="domain" description="N-acetyltransferase" evidence="6">
    <location>
        <begin position="8"/>
        <end position="179"/>
    </location>
</feature>
<dbReference type="PROSITE" id="PS51186">
    <property type="entry name" value="GNAT"/>
    <property type="match status" value="1"/>
</dbReference>
<comment type="caution">
    <text evidence="7">The sequence shown here is derived from an EMBL/GenBank/DDBJ whole genome shotgun (WGS) entry which is preliminary data.</text>
</comment>
<evidence type="ECO:0000313" key="7">
    <source>
        <dbReference type="EMBL" id="MDR4125545.1"/>
    </source>
</evidence>
<dbReference type="EMBL" id="JAUZQE010000010">
    <property type="protein sequence ID" value="MDR4125545.1"/>
    <property type="molecule type" value="Genomic_DNA"/>
</dbReference>
<comment type="catalytic activity">
    <reaction evidence="5">
        <text>glycyl-tRNA(Gly) + acetyl-CoA = N-acetylglycyl-tRNA(Gly) + CoA + H(+)</text>
        <dbReference type="Rhea" id="RHEA:81867"/>
        <dbReference type="Rhea" id="RHEA-COMP:9683"/>
        <dbReference type="Rhea" id="RHEA-COMP:19766"/>
        <dbReference type="ChEBI" id="CHEBI:15378"/>
        <dbReference type="ChEBI" id="CHEBI:57287"/>
        <dbReference type="ChEBI" id="CHEBI:57288"/>
        <dbReference type="ChEBI" id="CHEBI:78522"/>
        <dbReference type="ChEBI" id="CHEBI:232036"/>
    </reaction>
</comment>
<dbReference type="GO" id="GO:0016746">
    <property type="term" value="F:acyltransferase activity"/>
    <property type="evidence" value="ECO:0007669"/>
    <property type="project" value="UniProtKB-KW"/>
</dbReference>
<evidence type="ECO:0000313" key="8">
    <source>
        <dbReference type="Proteomes" id="UP001232156"/>
    </source>
</evidence>
<evidence type="ECO:0000259" key="6">
    <source>
        <dbReference type="PROSITE" id="PS51186"/>
    </source>
</evidence>
<keyword evidence="4 7" id="KW-0012">Acyltransferase</keyword>
<dbReference type="PANTHER" id="PTHR36449:SF1">
    <property type="entry name" value="ACETYLTRANSFERASE"/>
    <property type="match status" value="1"/>
</dbReference>
<keyword evidence="8" id="KW-1185">Reference proteome</keyword>
<dbReference type="EC" id="2.3.1.-" evidence="7"/>
<dbReference type="RefSeq" id="WP_347286736.1">
    <property type="nucleotide sequence ID" value="NZ_JAUZQE010000010.1"/>
</dbReference>
<sequence length="180" mass="20147">MAIDRDSLTLRHIRDVEDEVLNQFSCGRPQLDDFLREDARDYDAHGLTSTVIVFAEGYSSPVAYFSLTADSVHLSSGERTDLGLPFDAPISYYPAAKITKLAVMSELQRSGIGEALIELICGIVSTAPFAVRLLTVDAVNQEAVLNFYERTGFIESLSEKKERQSQKVRDTILMFKDLYQ</sequence>
<accession>A0ABU1D531</accession>
<evidence type="ECO:0000256" key="3">
    <source>
        <dbReference type="ARBA" id="ARBA00022679"/>
    </source>
</evidence>
<keyword evidence="1" id="KW-0678">Repressor</keyword>
<organism evidence="7 8">
    <name type="scientific">Yanghanlia caeni</name>
    <dbReference type="NCBI Taxonomy" id="3064283"/>
    <lineage>
        <taxon>Bacteria</taxon>
        <taxon>Pseudomonadati</taxon>
        <taxon>Pseudomonadota</taxon>
        <taxon>Betaproteobacteria</taxon>
        <taxon>Burkholderiales</taxon>
        <taxon>Alcaligenaceae</taxon>
        <taxon>Yanghanlia</taxon>
    </lineage>
</organism>
<dbReference type="InterPro" id="IPR000182">
    <property type="entry name" value="GNAT_dom"/>
</dbReference>
<keyword evidence="3 7" id="KW-0808">Transferase</keyword>
<dbReference type="Gene3D" id="3.40.630.30">
    <property type="match status" value="1"/>
</dbReference>
<proteinExistence type="predicted"/>
<dbReference type="InterPro" id="IPR016181">
    <property type="entry name" value="Acyl_CoA_acyltransferase"/>
</dbReference>
<dbReference type="Proteomes" id="UP001232156">
    <property type="component" value="Unassembled WGS sequence"/>
</dbReference>
<name>A0ABU1D531_9BURK</name>
<protein>
    <submittedName>
        <fullName evidence="7">GNAT family N-acetyltransferase</fullName>
        <ecNumber evidence="7">2.3.1.-</ecNumber>
    </submittedName>
</protein>
<evidence type="ECO:0000256" key="5">
    <source>
        <dbReference type="ARBA" id="ARBA00049880"/>
    </source>
</evidence>
<gene>
    <name evidence="7" type="ORF">Q8947_06060</name>
</gene>
<keyword evidence="2" id="KW-1277">Toxin-antitoxin system</keyword>
<reference evidence="7 8" key="1">
    <citation type="submission" date="2023-08" db="EMBL/GenBank/DDBJ databases">
        <title>Alcaligenaceae gen. nov., a novel taxon isolated from the sludge of Yixing Pesticide Factory.</title>
        <authorList>
            <person name="Ruan L."/>
        </authorList>
    </citation>
    <scope>NUCLEOTIDE SEQUENCE [LARGE SCALE GENOMIC DNA]</scope>
    <source>
        <strain evidence="7 8">LG-2</strain>
    </source>
</reference>
<dbReference type="SUPFAM" id="SSF55729">
    <property type="entry name" value="Acyl-CoA N-acyltransferases (Nat)"/>
    <property type="match status" value="1"/>
</dbReference>
<evidence type="ECO:0000256" key="4">
    <source>
        <dbReference type="ARBA" id="ARBA00023315"/>
    </source>
</evidence>
<dbReference type="PANTHER" id="PTHR36449">
    <property type="entry name" value="ACETYLTRANSFERASE-RELATED"/>
    <property type="match status" value="1"/>
</dbReference>
<dbReference type="Pfam" id="PF13673">
    <property type="entry name" value="Acetyltransf_10"/>
    <property type="match status" value="1"/>
</dbReference>
<evidence type="ECO:0000256" key="2">
    <source>
        <dbReference type="ARBA" id="ARBA00022649"/>
    </source>
</evidence>